<evidence type="ECO:0000313" key="3">
    <source>
        <dbReference type="EMBL" id="GFR48239.1"/>
    </source>
</evidence>
<dbReference type="Gene3D" id="3.60.21.70">
    <property type="entry name" value="PhoD-like phosphatase"/>
    <property type="match status" value="1"/>
</dbReference>
<dbReference type="Pfam" id="PF19050">
    <property type="entry name" value="PhoD_2"/>
    <property type="match status" value="2"/>
</dbReference>
<dbReference type="InterPro" id="IPR029052">
    <property type="entry name" value="Metallo-depent_PP-like"/>
</dbReference>
<evidence type="ECO:0000259" key="2">
    <source>
        <dbReference type="Pfam" id="PF19050"/>
    </source>
</evidence>
<dbReference type="SUPFAM" id="SSF56300">
    <property type="entry name" value="Metallo-dependent phosphatases"/>
    <property type="match status" value="1"/>
</dbReference>
<evidence type="ECO:0000313" key="4">
    <source>
        <dbReference type="Proteomes" id="UP001054857"/>
    </source>
</evidence>
<feature type="compositionally biased region" description="Low complexity" evidence="1">
    <location>
        <begin position="911"/>
        <end position="934"/>
    </location>
</feature>
<feature type="compositionally biased region" description="Low complexity" evidence="1">
    <location>
        <begin position="114"/>
        <end position="129"/>
    </location>
</feature>
<feature type="compositionally biased region" description="Gly residues" evidence="1">
    <location>
        <begin position="180"/>
        <end position="191"/>
    </location>
</feature>
<proteinExistence type="predicted"/>
<feature type="region of interest" description="Disordered" evidence="1">
    <location>
        <begin position="352"/>
        <end position="386"/>
    </location>
</feature>
<dbReference type="GO" id="GO:0016020">
    <property type="term" value="C:membrane"/>
    <property type="evidence" value="ECO:0007669"/>
    <property type="project" value="TreeGrafter"/>
</dbReference>
<reference evidence="3 4" key="1">
    <citation type="journal article" date="2021" name="Sci. Rep.">
        <title>Genome sequencing of the multicellular alga Astrephomene provides insights into convergent evolution of germ-soma differentiation.</title>
        <authorList>
            <person name="Yamashita S."/>
            <person name="Yamamoto K."/>
            <person name="Matsuzaki R."/>
            <person name="Suzuki S."/>
            <person name="Yamaguchi H."/>
            <person name="Hirooka S."/>
            <person name="Minakuchi Y."/>
            <person name="Miyagishima S."/>
            <person name="Kawachi M."/>
            <person name="Toyoda A."/>
            <person name="Nozaki H."/>
        </authorList>
    </citation>
    <scope>NUCLEOTIDE SEQUENCE [LARGE SCALE GENOMIC DNA]</scope>
    <source>
        <strain evidence="3 4">NIES-4017</strain>
    </source>
</reference>
<keyword evidence="4" id="KW-1185">Reference proteome</keyword>
<evidence type="ECO:0000256" key="1">
    <source>
        <dbReference type="SAM" id="MobiDB-lite"/>
    </source>
</evidence>
<feature type="domain" description="PhoD-like phosphatase" evidence="2">
    <location>
        <begin position="445"/>
        <end position="693"/>
    </location>
</feature>
<feature type="domain" description="PhoD-like phosphatase" evidence="2">
    <location>
        <begin position="712"/>
        <end position="782"/>
    </location>
</feature>
<name>A0AAD3DU84_9CHLO</name>
<feature type="compositionally biased region" description="Low complexity" evidence="1">
    <location>
        <begin position="140"/>
        <end position="156"/>
    </location>
</feature>
<dbReference type="PANTHER" id="PTHR46689:SF1">
    <property type="entry name" value="PHOD-LIKE PHOSPHATASE DOMAIN-CONTAINING PROTEIN"/>
    <property type="match status" value="1"/>
</dbReference>
<feature type="compositionally biased region" description="Low complexity" evidence="1">
    <location>
        <begin position="352"/>
        <end position="372"/>
    </location>
</feature>
<gene>
    <name evidence="3" type="ORF">Agub_g10101</name>
</gene>
<feature type="compositionally biased region" description="Basic residues" evidence="1">
    <location>
        <begin position="77"/>
        <end position="92"/>
    </location>
</feature>
<protein>
    <recommendedName>
        <fullName evidence="2">PhoD-like phosphatase domain-containing protein</fullName>
    </recommendedName>
</protein>
<comment type="caution">
    <text evidence="3">The sequence shown here is derived from an EMBL/GenBank/DDBJ whole genome shotgun (WGS) entry which is preliminary data.</text>
</comment>
<feature type="compositionally biased region" description="Polar residues" evidence="1">
    <location>
        <begin position="302"/>
        <end position="311"/>
    </location>
</feature>
<dbReference type="Proteomes" id="UP001054857">
    <property type="component" value="Unassembled WGS sequence"/>
</dbReference>
<organism evidence="3 4">
    <name type="scientific">Astrephomene gubernaculifera</name>
    <dbReference type="NCBI Taxonomy" id="47775"/>
    <lineage>
        <taxon>Eukaryota</taxon>
        <taxon>Viridiplantae</taxon>
        <taxon>Chlorophyta</taxon>
        <taxon>core chlorophytes</taxon>
        <taxon>Chlorophyceae</taxon>
        <taxon>CS clade</taxon>
        <taxon>Chlamydomonadales</taxon>
        <taxon>Astrephomenaceae</taxon>
        <taxon>Astrephomene</taxon>
    </lineage>
</organism>
<feature type="region of interest" description="Disordered" evidence="1">
    <location>
        <begin position="982"/>
        <end position="1007"/>
    </location>
</feature>
<dbReference type="CDD" id="cd07389">
    <property type="entry name" value="MPP_PhoD"/>
    <property type="match status" value="1"/>
</dbReference>
<dbReference type="InterPro" id="IPR018946">
    <property type="entry name" value="PhoD-like_MPP"/>
</dbReference>
<dbReference type="InterPro" id="IPR043904">
    <property type="entry name" value="PhoD_2-like"/>
</dbReference>
<dbReference type="AlphaFoldDB" id="A0AAD3DU84"/>
<accession>A0AAD3DU84</accession>
<feature type="region of interest" description="Disordered" evidence="1">
    <location>
        <begin position="249"/>
        <end position="268"/>
    </location>
</feature>
<feature type="region of interest" description="Disordered" evidence="1">
    <location>
        <begin position="911"/>
        <end position="938"/>
    </location>
</feature>
<dbReference type="InterPro" id="IPR038607">
    <property type="entry name" value="PhoD-like_sf"/>
</dbReference>
<feature type="region of interest" description="Disordered" evidence="1">
    <location>
        <begin position="291"/>
        <end position="314"/>
    </location>
</feature>
<feature type="region of interest" description="Disordered" evidence="1">
    <location>
        <begin position="68"/>
        <end position="191"/>
    </location>
</feature>
<feature type="compositionally biased region" description="Low complexity" evidence="1">
    <location>
        <begin position="992"/>
        <end position="1001"/>
    </location>
</feature>
<dbReference type="PANTHER" id="PTHR46689">
    <property type="entry name" value="MEMBRANE PROTEIN, PUTATIVE-RELATED"/>
    <property type="match status" value="1"/>
</dbReference>
<dbReference type="EMBL" id="BMAR01000022">
    <property type="protein sequence ID" value="GFR48239.1"/>
    <property type="molecule type" value="Genomic_DNA"/>
</dbReference>
<sequence>MGCAPSRRNNGVPPPPPNVFLPHYTLSALDGRDVFGPFLKLVSYDPASGALQLSALLVCSEAAQQRLLQPQSPQQHQHQHHLPRHLHLHRRRSDQQQETVPQGPHAHLHEANQQHHQPQHHQQGLLDQESGGGSGGGGEAQAVGAQPPPQQQQQQQHRTVPYIYWRDVHPGDNPGANRGVDGGGGGGGNGGGRVAGANVSAASATATAEATEEAAAAAATTSAASKAAAAAAIAAETAEVTAAAAGMRKTDATAGKADTQGRPTPSKVELVEMTSVASIAAEEAAAAAAATAFAAATREPPQHTTTPQEAAQRTKPTLTAALTNTTPPPADVRNPGATATAAPVLTSTTPVSAAAPVPASSSPPSHPYAPSFPTSPFPSSSPSPTAADAWYDSSSSSCCTAAGELLYDWRDWHFWRFSLRTTCGTAAKQLQYKLDLVPGRTFTVAVPPRHLSCWHWAFTTCNGLDSPANRERTGGVQPLWRDVMRRHAVQPFHALVGGGDQLYNDSVFACPQLRGWDTAGSAAEAAARVGLPYSGRVAAEVEESYFAHYCVHLGQPVYCEALASIPSLNTWDDHDIFDGWGSYPEPIMQAPIVRGIFTAASLFYHLFQHHTTPQRAPTDGYWSGSSYMSYFGSKTVVVLPDTRTFRTINQICPPEFYEELERRLRSLPASVEHVVVVLTVPAIYPQLDVVQCLQSLSDRLLGSPGLPALLAGKTGLLGRLLPTRFGELELLDDFRDQWGAAGHVGERDRLLGLLMGLAEEKGFRVSLLSGDVHCAGFGLYHTRRGGHSGKQHLKTKEEEEEMPAATAAATAAAVEEQEVDLGLPDPAALASDPRFIPQIISSAITNVPPPNFVLGLLRDAGARPKPALENCVARMLPLSAANTLLNASSCSCSSSAAPAAATAASFTTPTTTATISTPTAPPANNNNNNCSSSSGGECDKNKPVQVHASAAMVRTAVADDPNEGLLLIGERNWCEVAQGASNSSGSGGGYGCSDSEGAGDSAAGGGGEEGSSLVFSIRCERGLGSGVVRAYPVRVPPLQRLWPR</sequence>
<feature type="compositionally biased region" description="Gly residues" evidence="1">
    <location>
        <begin position="130"/>
        <end position="139"/>
    </location>
</feature>